<dbReference type="AlphaFoldDB" id="A0A4Y2H3R1"/>
<protein>
    <submittedName>
        <fullName evidence="1">Uncharacterized protein</fullName>
    </submittedName>
</protein>
<evidence type="ECO:0000313" key="2">
    <source>
        <dbReference type="Proteomes" id="UP000499080"/>
    </source>
</evidence>
<gene>
    <name evidence="1" type="ORF">AVEN_40653_1</name>
</gene>
<evidence type="ECO:0000313" key="1">
    <source>
        <dbReference type="EMBL" id="GBM59731.1"/>
    </source>
</evidence>
<comment type="caution">
    <text evidence="1">The sequence shown here is derived from an EMBL/GenBank/DDBJ whole genome shotgun (WGS) entry which is preliminary data.</text>
</comment>
<dbReference type="Proteomes" id="UP000499080">
    <property type="component" value="Unassembled WGS sequence"/>
</dbReference>
<reference evidence="1 2" key="1">
    <citation type="journal article" date="2019" name="Sci. Rep.">
        <title>Orb-weaving spider Araneus ventricosus genome elucidates the spidroin gene catalogue.</title>
        <authorList>
            <person name="Kono N."/>
            <person name="Nakamura H."/>
            <person name="Ohtoshi R."/>
            <person name="Moran D.A.P."/>
            <person name="Shinohara A."/>
            <person name="Yoshida Y."/>
            <person name="Fujiwara M."/>
            <person name="Mori M."/>
            <person name="Tomita M."/>
            <person name="Arakawa K."/>
        </authorList>
    </citation>
    <scope>NUCLEOTIDE SEQUENCE [LARGE SCALE GENOMIC DNA]</scope>
</reference>
<name>A0A4Y2H3R1_ARAVE</name>
<proteinExistence type="predicted"/>
<keyword evidence="2" id="KW-1185">Reference proteome</keyword>
<organism evidence="1 2">
    <name type="scientific">Araneus ventricosus</name>
    <name type="common">Orbweaver spider</name>
    <name type="synonym">Epeira ventricosa</name>
    <dbReference type="NCBI Taxonomy" id="182803"/>
    <lineage>
        <taxon>Eukaryota</taxon>
        <taxon>Metazoa</taxon>
        <taxon>Ecdysozoa</taxon>
        <taxon>Arthropoda</taxon>
        <taxon>Chelicerata</taxon>
        <taxon>Arachnida</taxon>
        <taxon>Araneae</taxon>
        <taxon>Araneomorphae</taxon>
        <taxon>Entelegynae</taxon>
        <taxon>Araneoidea</taxon>
        <taxon>Araneidae</taxon>
        <taxon>Araneus</taxon>
    </lineage>
</organism>
<dbReference type="EMBL" id="BGPR01001696">
    <property type="protein sequence ID" value="GBM59731.1"/>
    <property type="molecule type" value="Genomic_DNA"/>
</dbReference>
<accession>A0A4Y2H3R1</accession>
<sequence>MTRLKSSMPMHLTVMPDPLAPLSYDQTFYYPSASLRNKESLEEYSKLPLSTGSGNDKQYRNTCGEIEVKRNICTSDYYLLLNEFIDSPALGDPIPRYPGIYPPFRFTPFYTFYLFCSLPSLDVKRGSSP</sequence>